<dbReference type="AlphaFoldDB" id="A0A3M6T754"/>
<proteinExistence type="predicted"/>
<gene>
    <name evidence="1" type="ORF">pdam_00023682</name>
</gene>
<protein>
    <submittedName>
        <fullName evidence="1">Uncharacterized protein</fullName>
    </submittedName>
</protein>
<comment type="caution">
    <text evidence="1">The sequence shown here is derived from an EMBL/GenBank/DDBJ whole genome shotgun (WGS) entry which is preliminary data.</text>
</comment>
<sequence length="38" mass="4630">MNHAPTALQLKIKEFIHIQWEQPTLHHHFYHDNLKLSL</sequence>
<reference evidence="1 2" key="1">
    <citation type="journal article" date="2018" name="Sci. Rep.">
        <title>Comparative analysis of the Pocillopora damicornis genome highlights role of immune system in coral evolution.</title>
        <authorList>
            <person name="Cunning R."/>
            <person name="Bay R.A."/>
            <person name="Gillette P."/>
            <person name="Baker A.C."/>
            <person name="Traylor-Knowles N."/>
        </authorList>
    </citation>
    <scope>NUCLEOTIDE SEQUENCE [LARGE SCALE GENOMIC DNA]</scope>
    <source>
        <strain evidence="1">RSMAS</strain>
        <tissue evidence="1">Whole animal</tissue>
    </source>
</reference>
<feature type="non-terminal residue" evidence="1">
    <location>
        <position position="38"/>
    </location>
</feature>
<keyword evidence="2" id="KW-1185">Reference proteome</keyword>
<name>A0A3M6T754_POCDA</name>
<accession>A0A3M6T754</accession>
<evidence type="ECO:0000313" key="2">
    <source>
        <dbReference type="Proteomes" id="UP000275408"/>
    </source>
</evidence>
<dbReference type="EMBL" id="RCHS01004184">
    <property type="protein sequence ID" value="RMX37149.1"/>
    <property type="molecule type" value="Genomic_DNA"/>
</dbReference>
<evidence type="ECO:0000313" key="1">
    <source>
        <dbReference type="EMBL" id="RMX37149.1"/>
    </source>
</evidence>
<organism evidence="1 2">
    <name type="scientific">Pocillopora damicornis</name>
    <name type="common">Cauliflower coral</name>
    <name type="synonym">Millepora damicornis</name>
    <dbReference type="NCBI Taxonomy" id="46731"/>
    <lineage>
        <taxon>Eukaryota</taxon>
        <taxon>Metazoa</taxon>
        <taxon>Cnidaria</taxon>
        <taxon>Anthozoa</taxon>
        <taxon>Hexacorallia</taxon>
        <taxon>Scleractinia</taxon>
        <taxon>Astrocoeniina</taxon>
        <taxon>Pocilloporidae</taxon>
        <taxon>Pocillopora</taxon>
    </lineage>
</organism>
<dbReference type="Proteomes" id="UP000275408">
    <property type="component" value="Unassembled WGS sequence"/>
</dbReference>